<organism evidence="1 2">
    <name type="scientific">Kribbella orskensis</name>
    <dbReference type="NCBI Taxonomy" id="2512216"/>
    <lineage>
        <taxon>Bacteria</taxon>
        <taxon>Bacillati</taxon>
        <taxon>Actinomycetota</taxon>
        <taxon>Actinomycetes</taxon>
        <taxon>Propionibacteriales</taxon>
        <taxon>Kribbellaceae</taxon>
        <taxon>Kribbella</taxon>
    </lineage>
</organism>
<proteinExistence type="predicted"/>
<keyword evidence="2" id="KW-1185">Reference proteome</keyword>
<sequence length="313" mass="35119">MTTLTKLTSDFDFLTGHFDVAHRVLQPTGEWKEFTGTCTGRTHFDGGVSIDEARFAGGYGLSLRLYDPADENWTIYWVNSKTGKLQPPVRGKWTDGVATLYGEDDLGDRMVPVRLRWSDITEETAHWEQAYSSDGGETWETNWTMDLTRRTTEPPPLDLPKVTGDFDFFVGSWDVLHRRLVSPLTGSDEWREQSGSTSEAYTLFNGAICVDEVTLPADGAHGMTVRLYDVAAGAWSIYWISSRRGVLEPPVHGGFGADGIGVLEGPDEHEGRPVDVRFRWTTGDVPVWEQFFSVDDGATWESNWTMTFTRQGE</sequence>
<dbReference type="InterPro" id="IPR036278">
    <property type="entry name" value="Sialidase_sf"/>
</dbReference>
<name>A0ABY2B9S8_9ACTN</name>
<evidence type="ECO:0000313" key="1">
    <source>
        <dbReference type="EMBL" id="TCO11139.1"/>
    </source>
</evidence>
<gene>
    <name evidence="1" type="ORF">EV644_13334</name>
</gene>
<dbReference type="SUPFAM" id="SSF50939">
    <property type="entry name" value="Sialidases"/>
    <property type="match status" value="1"/>
</dbReference>
<comment type="caution">
    <text evidence="1">The sequence shown here is derived from an EMBL/GenBank/DDBJ whole genome shotgun (WGS) entry which is preliminary data.</text>
</comment>
<dbReference type="Proteomes" id="UP000295818">
    <property type="component" value="Unassembled WGS sequence"/>
</dbReference>
<protein>
    <recommendedName>
        <fullName evidence="3">DUF1579 domain-containing protein</fullName>
    </recommendedName>
</protein>
<dbReference type="EMBL" id="SLWM01000033">
    <property type="protein sequence ID" value="TCO11139.1"/>
    <property type="molecule type" value="Genomic_DNA"/>
</dbReference>
<accession>A0ABY2B9S8</accession>
<dbReference type="RefSeq" id="WP_199240308.1">
    <property type="nucleotide sequence ID" value="NZ_SLWM01000033.1"/>
</dbReference>
<evidence type="ECO:0000313" key="2">
    <source>
        <dbReference type="Proteomes" id="UP000295818"/>
    </source>
</evidence>
<reference evidence="1 2" key="1">
    <citation type="journal article" date="2015" name="Stand. Genomic Sci.">
        <title>Genomic Encyclopedia of Bacterial and Archaeal Type Strains, Phase III: the genomes of soil and plant-associated and newly described type strains.</title>
        <authorList>
            <person name="Whitman W.B."/>
            <person name="Woyke T."/>
            <person name="Klenk H.P."/>
            <person name="Zhou Y."/>
            <person name="Lilburn T.G."/>
            <person name="Beck B.J."/>
            <person name="De Vos P."/>
            <person name="Vandamme P."/>
            <person name="Eisen J.A."/>
            <person name="Garrity G."/>
            <person name="Hugenholtz P."/>
            <person name="Kyrpides N.C."/>
        </authorList>
    </citation>
    <scope>NUCLEOTIDE SEQUENCE [LARGE SCALE GENOMIC DNA]</scope>
    <source>
        <strain evidence="1 2">VKM Ac-2538</strain>
    </source>
</reference>
<evidence type="ECO:0008006" key="3">
    <source>
        <dbReference type="Google" id="ProtNLM"/>
    </source>
</evidence>